<protein>
    <submittedName>
        <fullName evidence="2">Uncharacterized protein</fullName>
    </submittedName>
</protein>
<feature type="transmembrane region" description="Helical" evidence="1">
    <location>
        <begin position="65"/>
        <end position="83"/>
    </location>
</feature>
<proteinExistence type="predicted"/>
<dbReference type="RefSeq" id="WP_338343769.1">
    <property type="nucleotide sequence ID" value="NZ_CAUZLH010000003.1"/>
</dbReference>
<feature type="transmembrane region" description="Helical" evidence="1">
    <location>
        <begin position="176"/>
        <end position="195"/>
    </location>
</feature>
<keyword evidence="3" id="KW-1185">Reference proteome</keyword>
<evidence type="ECO:0000256" key="1">
    <source>
        <dbReference type="SAM" id="Phobius"/>
    </source>
</evidence>
<feature type="transmembrane region" description="Helical" evidence="1">
    <location>
        <begin position="89"/>
        <end position="112"/>
    </location>
</feature>
<accession>A0ABN9YU34</accession>
<feature type="transmembrane region" description="Helical" evidence="1">
    <location>
        <begin position="201"/>
        <end position="221"/>
    </location>
</feature>
<evidence type="ECO:0000313" key="2">
    <source>
        <dbReference type="EMBL" id="CAK1245875.1"/>
    </source>
</evidence>
<evidence type="ECO:0000313" key="3">
    <source>
        <dbReference type="Proteomes" id="UP001314166"/>
    </source>
</evidence>
<comment type="caution">
    <text evidence="2">The sequence shown here is derived from an EMBL/GenBank/DDBJ whole genome shotgun (WGS) entry which is preliminary data.</text>
</comment>
<keyword evidence="1" id="KW-1133">Transmembrane helix</keyword>
<keyword evidence="1" id="KW-0472">Membrane</keyword>
<dbReference type="EMBL" id="CAUZMB010000006">
    <property type="protein sequence ID" value="CAK1245875.1"/>
    <property type="molecule type" value="Genomic_DNA"/>
</dbReference>
<reference evidence="2 3" key="1">
    <citation type="submission" date="2023-10" db="EMBL/GenBank/DDBJ databases">
        <authorList>
            <person name="Botero Cardona J."/>
        </authorList>
    </citation>
    <scope>NUCLEOTIDE SEQUENCE [LARGE SCALE GENOMIC DNA]</scope>
    <source>
        <strain evidence="2 3">R-55214</strain>
    </source>
</reference>
<name>A0ABN9YU34_9LACO</name>
<keyword evidence="1" id="KW-0812">Transmembrane</keyword>
<gene>
    <name evidence="2" type="ORF">R55214_HHFBAMCI_01047</name>
</gene>
<dbReference type="Proteomes" id="UP001314166">
    <property type="component" value="Unassembled WGS sequence"/>
</dbReference>
<organism evidence="2 3">
    <name type="scientific">Fructobacillus evanidus</name>
    <dbReference type="NCBI Taxonomy" id="3064281"/>
    <lineage>
        <taxon>Bacteria</taxon>
        <taxon>Bacillati</taxon>
        <taxon>Bacillota</taxon>
        <taxon>Bacilli</taxon>
        <taxon>Lactobacillales</taxon>
        <taxon>Lactobacillaceae</taxon>
        <taxon>Fructobacillus</taxon>
    </lineage>
</organism>
<sequence>MKIVLEKINSFVDKRTDSLVKKTRLMVDGKMFRYPYPKKVISDSQMVKKLDKIDSQYKKTYIRTLLVRFFGYVGVGLSLMGLFVSWPRFYWVTVMIIFAIAGLISLSNFILLTKVLRKDGFNHSSDSESSTDWSRVVSLGVNHQVVEEAEDQDQNRLDKDQNLNVNVVGKEIINRLSTFVFIELLAVILFVYGMICYYNDYSAYVAYLAIPSAFFMINCLFWVESFRYYSSQLLSFLVSIFSLLSR</sequence>